<evidence type="ECO:0000313" key="5">
    <source>
        <dbReference type="RefSeq" id="XP_022764346.1"/>
    </source>
</evidence>
<dbReference type="GO" id="GO:0006353">
    <property type="term" value="P:DNA-templated transcription termination"/>
    <property type="evidence" value="ECO:0007669"/>
    <property type="project" value="UniProtKB-KW"/>
</dbReference>
<evidence type="ECO:0000256" key="3">
    <source>
        <dbReference type="ARBA" id="ARBA00022946"/>
    </source>
</evidence>
<comment type="similarity">
    <text evidence="1">Belongs to the mTERF family.</text>
</comment>
<dbReference type="OrthoDB" id="637682at2759"/>
<dbReference type="RefSeq" id="XP_022764346.1">
    <property type="nucleotide sequence ID" value="XM_022908611.1"/>
</dbReference>
<dbReference type="FunFam" id="1.25.70.10:FF:000001">
    <property type="entry name" value="Mitochondrial transcription termination factor-like"/>
    <property type="match status" value="1"/>
</dbReference>
<protein>
    <submittedName>
        <fullName evidence="5">Uncharacterized protein LOC111309597</fullName>
    </submittedName>
</protein>
<evidence type="ECO:0000313" key="4">
    <source>
        <dbReference type="Proteomes" id="UP000515121"/>
    </source>
</evidence>
<proteinExistence type="inferred from homology"/>
<accession>A0A6P6AHR5</accession>
<dbReference type="GO" id="GO:0003676">
    <property type="term" value="F:nucleic acid binding"/>
    <property type="evidence" value="ECO:0007669"/>
    <property type="project" value="InterPro"/>
</dbReference>
<dbReference type="Proteomes" id="UP000515121">
    <property type="component" value="Unplaced"/>
</dbReference>
<keyword evidence="2" id="KW-0805">Transcription regulation</keyword>
<dbReference type="InterPro" id="IPR003690">
    <property type="entry name" value="MTERF"/>
</dbReference>
<dbReference type="Gene3D" id="1.25.70.10">
    <property type="entry name" value="Transcription termination factor 3, mitochondrial"/>
    <property type="match status" value="1"/>
</dbReference>
<reference evidence="5" key="1">
    <citation type="submission" date="2025-08" db="UniProtKB">
        <authorList>
            <consortium name="RefSeq"/>
        </authorList>
    </citation>
    <scope>IDENTIFICATION</scope>
    <source>
        <tissue evidence="5">Fruit stalk</tissue>
    </source>
</reference>
<dbReference type="InterPro" id="IPR038538">
    <property type="entry name" value="MTERF_sf"/>
</dbReference>
<evidence type="ECO:0000256" key="2">
    <source>
        <dbReference type="ARBA" id="ARBA00022472"/>
    </source>
</evidence>
<dbReference type="PANTHER" id="PTHR13068:SF31">
    <property type="entry name" value="TRANSCRIPTION TERMINATION FACTOR MTERF2, CHLOROPLASTIC-LIKE"/>
    <property type="match status" value="1"/>
</dbReference>
<evidence type="ECO:0000256" key="1">
    <source>
        <dbReference type="ARBA" id="ARBA00007692"/>
    </source>
</evidence>
<organism evidence="4 5">
    <name type="scientific">Durio zibethinus</name>
    <name type="common">Durian</name>
    <dbReference type="NCBI Taxonomy" id="66656"/>
    <lineage>
        <taxon>Eukaryota</taxon>
        <taxon>Viridiplantae</taxon>
        <taxon>Streptophyta</taxon>
        <taxon>Embryophyta</taxon>
        <taxon>Tracheophyta</taxon>
        <taxon>Spermatophyta</taxon>
        <taxon>Magnoliopsida</taxon>
        <taxon>eudicotyledons</taxon>
        <taxon>Gunneridae</taxon>
        <taxon>Pentapetalae</taxon>
        <taxon>rosids</taxon>
        <taxon>malvids</taxon>
        <taxon>Malvales</taxon>
        <taxon>Malvaceae</taxon>
        <taxon>Helicteroideae</taxon>
        <taxon>Durio</taxon>
    </lineage>
</organism>
<keyword evidence="3" id="KW-0809">Transit peptide</keyword>
<dbReference type="SMART" id="SM00733">
    <property type="entry name" value="Mterf"/>
    <property type="match status" value="5"/>
</dbReference>
<dbReference type="GeneID" id="111309597"/>
<sequence>MLVALKRSCAWLLTFNLNAILRPNVDLLISEGISATRISRLLVIQPRVILQSHGRMVYAVKTVKEIGLEPKEPKFIDALRVICSFSKSNWEKKVKTFMSLGWSKEEVFNSLRKDPISLTCSEKKLRYLMDFYVNTMKLDAKTIIAYPKLLLYSVDRILARYEVFKVLESMKLIKEDKKIVWEIPLSEKEFLEKYITKNKDKVPGLLDMYQQALKKNKDKVPGLTGS</sequence>
<dbReference type="AlphaFoldDB" id="A0A6P6AHR5"/>
<gene>
    <name evidence="5" type="primary">LOC111309597</name>
</gene>
<dbReference type="PANTHER" id="PTHR13068">
    <property type="entry name" value="CGI-12 PROTEIN-RELATED"/>
    <property type="match status" value="1"/>
</dbReference>
<keyword evidence="4" id="KW-1185">Reference proteome</keyword>
<keyword evidence="2" id="KW-0806">Transcription termination</keyword>
<dbReference type="Pfam" id="PF02536">
    <property type="entry name" value="mTERF"/>
    <property type="match status" value="1"/>
</dbReference>
<keyword evidence="2" id="KW-0804">Transcription</keyword>
<name>A0A6P6AHR5_DURZI</name>
<dbReference type="KEGG" id="dzi:111309597"/>